<dbReference type="PANTHER" id="PTHR36840">
    <property type="entry name" value="BLL5714 PROTEIN"/>
    <property type="match status" value="1"/>
</dbReference>
<reference evidence="2 3" key="1">
    <citation type="submission" date="2019-03" db="EMBL/GenBank/DDBJ databases">
        <title>Genome Sequencing and Assembly of Various Microbes Isolated from Alder Root Nodule.</title>
        <authorList>
            <person name="Swanson E."/>
            <person name="Sevigny J.L."/>
            <person name="Pesce C."/>
            <person name="Davis I."/>
            <person name="Kleiner V."/>
            <person name="Tisa L."/>
        </authorList>
    </citation>
    <scope>NUCLEOTIDE SEQUENCE [LARGE SCALE GENOMIC DNA]</scope>
    <source>
        <strain evidence="2 3">4R-31</strain>
    </source>
</reference>
<feature type="transmembrane region" description="Helical" evidence="1">
    <location>
        <begin position="166"/>
        <end position="183"/>
    </location>
</feature>
<comment type="caution">
    <text evidence="2">The sequence shown here is derived from an EMBL/GenBank/DDBJ whole genome shotgun (WGS) entry which is preliminary data.</text>
</comment>
<sequence>MAPMTHTPAGTTPAPHGLRRITARDRTESHRAATPLELLYDLVFVAAFSQAGVALAHQVETGNVAGGVLAFSVAMFAVVWAWVGNTWFSSAFDTDDWLQRLSTMVQMAGVVILALGIPPFFESLHDEHVHNGPMVAGYIVMRLGLLAQWVRVYLRVPEHRHRAGVVILWTVVAQIGWTLTAVFPTTWPVFVGAGLVLVGFEFLGHLLPGGSQQAPWHPHHLAERFGLIAIITLGESVVGTIAALQTALPEEGGWTLQPVLVVAAGLGLTFGVWWSYFGVDFGRALAARPSVAGIFTVLHLVILGAIAAMGAGLHVAGAALAHPEEASPALAVLFVGVPLLVFYLGFYGLYTVFVPEADLRHIVLILITLALAATGPLLAWWGVPMGWCLLVVAAATLPTVVGYEWFGHDHQEQQLRRLERRTR</sequence>
<keyword evidence="3" id="KW-1185">Reference proteome</keyword>
<dbReference type="Pfam" id="PF06772">
    <property type="entry name" value="LtrA"/>
    <property type="match status" value="1"/>
</dbReference>
<evidence type="ECO:0000313" key="2">
    <source>
        <dbReference type="EMBL" id="TFH99024.1"/>
    </source>
</evidence>
<dbReference type="InterPro" id="IPR010640">
    <property type="entry name" value="Low_temperature_requirement_A"/>
</dbReference>
<evidence type="ECO:0000256" key="1">
    <source>
        <dbReference type="SAM" id="Phobius"/>
    </source>
</evidence>
<accession>A0AAX2SBJ3</accession>
<keyword evidence="1" id="KW-0812">Transmembrane</keyword>
<feature type="transmembrane region" description="Helical" evidence="1">
    <location>
        <begin position="64"/>
        <end position="83"/>
    </location>
</feature>
<gene>
    <name evidence="2" type="ORF">E4P33_11215</name>
</gene>
<feature type="transmembrane region" description="Helical" evidence="1">
    <location>
        <begin position="227"/>
        <end position="247"/>
    </location>
</feature>
<feature type="transmembrane region" description="Helical" evidence="1">
    <location>
        <begin position="387"/>
        <end position="406"/>
    </location>
</feature>
<dbReference type="EMBL" id="SPNK01000017">
    <property type="protein sequence ID" value="TFH99024.1"/>
    <property type="molecule type" value="Genomic_DNA"/>
</dbReference>
<dbReference type="PANTHER" id="PTHR36840:SF1">
    <property type="entry name" value="BLL5714 PROTEIN"/>
    <property type="match status" value="1"/>
</dbReference>
<dbReference type="Proteomes" id="UP000298017">
    <property type="component" value="Unassembled WGS sequence"/>
</dbReference>
<feature type="transmembrane region" description="Helical" evidence="1">
    <location>
        <begin position="133"/>
        <end position="154"/>
    </location>
</feature>
<protein>
    <submittedName>
        <fullName evidence="2">Low temperature requirement protein A</fullName>
    </submittedName>
</protein>
<feature type="transmembrane region" description="Helical" evidence="1">
    <location>
        <begin position="104"/>
        <end position="121"/>
    </location>
</feature>
<feature type="transmembrane region" description="Helical" evidence="1">
    <location>
        <begin position="362"/>
        <end position="381"/>
    </location>
</feature>
<feature type="transmembrane region" description="Helical" evidence="1">
    <location>
        <begin position="189"/>
        <end position="207"/>
    </location>
</feature>
<feature type="transmembrane region" description="Helical" evidence="1">
    <location>
        <begin position="291"/>
        <end position="317"/>
    </location>
</feature>
<feature type="transmembrane region" description="Helical" evidence="1">
    <location>
        <begin position="259"/>
        <end position="279"/>
    </location>
</feature>
<keyword evidence="1" id="KW-1133">Transmembrane helix</keyword>
<dbReference type="AlphaFoldDB" id="A0AAX2SBJ3"/>
<feature type="transmembrane region" description="Helical" evidence="1">
    <location>
        <begin position="329"/>
        <end position="350"/>
    </location>
</feature>
<proteinExistence type="predicted"/>
<name>A0AAX2SBJ3_KOCRH</name>
<keyword evidence="1" id="KW-0472">Membrane</keyword>
<organism evidence="2 3">
    <name type="scientific">Kocuria rhizophila</name>
    <dbReference type="NCBI Taxonomy" id="72000"/>
    <lineage>
        <taxon>Bacteria</taxon>
        <taxon>Bacillati</taxon>
        <taxon>Actinomycetota</taxon>
        <taxon>Actinomycetes</taxon>
        <taxon>Micrococcales</taxon>
        <taxon>Micrococcaceae</taxon>
        <taxon>Kocuria</taxon>
    </lineage>
</organism>
<evidence type="ECO:0000313" key="3">
    <source>
        <dbReference type="Proteomes" id="UP000298017"/>
    </source>
</evidence>